<protein>
    <submittedName>
        <fullName evidence="2">S41 family peptidase</fullName>
    </submittedName>
</protein>
<dbReference type="CDD" id="cd07561">
    <property type="entry name" value="Peptidase_S41_CPP_like"/>
    <property type="match status" value="1"/>
</dbReference>
<dbReference type="Pfam" id="PF17820">
    <property type="entry name" value="PDZ_6"/>
    <property type="match status" value="1"/>
</dbReference>
<dbReference type="InterPro" id="IPR029045">
    <property type="entry name" value="ClpP/crotonase-like_dom_sf"/>
</dbReference>
<keyword evidence="3" id="KW-1185">Reference proteome</keyword>
<dbReference type="RefSeq" id="WP_380894788.1">
    <property type="nucleotide sequence ID" value="NZ_JBHTKY010000003.1"/>
</dbReference>
<dbReference type="PANTHER" id="PTHR32060">
    <property type="entry name" value="TAIL-SPECIFIC PROTEASE"/>
    <property type="match status" value="1"/>
</dbReference>
<dbReference type="SUPFAM" id="SSF52096">
    <property type="entry name" value="ClpP/crotonase"/>
    <property type="match status" value="1"/>
</dbReference>
<dbReference type="PANTHER" id="PTHR32060:SF30">
    <property type="entry name" value="CARBOXY-TERMINAL PROCESSING PROTEASE CTPA"/>
    <property type="match status" value="1"/>
</dbReference>
<dbReference type="InterPro" id="IPR001478">
    <property type="entry name" value="PDZ"/>
</dbReference>
<dbReference type="EMBL" id="JBHTKY010000003">
    <property type="protein sequence ID" value="MFD1164709.1"/>
    <property type="molecule type" value="Genomic_DNA"/>
</dbReference>
<proteinExistence type="predicted"/>
<dbReference type="Proteomes" id="UP001597205">
    <property type="component" value="Unassembled WGS sequence"/>
</dbReference>
<dbReference type="Gene3D" id="3.90.226.10">
    <property type="entry name" value="2-enoyl-CoA Hydratase, Chain A, domain 1"/>
    <property type="match status" value="1"/>
</dbReference>
<sequence length="499" mass="55200">MMKRFIAFAFLATLIFCVGCKKDSVKPEEDDGRDPEKEILLRDSTYFYSLLFSLWEEKLPQPKAGTDGKADLKAFTGSFQTSEEVFAALRKYAPDDRFSFVDRAGTVSEEIQQGVYKETGITPIYISVTDQNNNTQTNLYVKVVQKGSPAEKAGLIRGMKILSINGDSKIDYDTDEKQDFKNFYKVMTGEGALELVVQAAGETGTKKITVSAAAYNIDPILIKKIFTVNGKKVGYLFYTSFVNVFSNSKPNAYYNAMLDAFKEFETANINELVVDLRYNGGGSTSSAEFMANLIAPVAAGKGKMYDYKVNKNLAEAGWNDNSNPEAPFQSVNFNKTNSLNLPRVYFLGTTSTASASELVINVLKPYMTVELITTNGRGTYGKPVGFFGWPTVNGYADLYITSFQMNNKDGYGDYFSGLTGQKKDARDGFLTQLGDESESLLAAALDHIATGSYSARASARKSKTGLDVIQTPQQPEIKSYRNNMYKFSKDKMPSLPIKD</sequence>
<organism evidence="2 3">
    <name type="scientific">Sphingobacterium daejeonense</name>
    <dbReference type="NCBI Taxonomy" id="371142"/>
    <lineage>
        <taxon>Bacteria</taxon>
        <taxon>Pseudomonadati</taxon>
        <taxon>Bacteroidota</taxon>
        <taxon>Sphingobacteriia</taxon>
        <taxon>Sphingobacteriales</taxon>
        <taxon>Sphingobacteriaceae</taxon>
        <taxon>Sphingobacterium</taxon>
    </lineage>
</organism>
<accession>A0ABW3RHP3</accession>
<dbReference type="SMART" id="SM00228">
    <property type="entry name" value="PDZ"/>
    <property type="match status" value="1"/>
</dbReference>
<comment type="caution">
    <text evidence="2">The sequence shown here is derived from an EMBL/GenBank/DDBJ whole genome shotgun (WGS) entry which is preliminary data.</text>
</comment>
<dbReference type="InterPro" id="IPR041489">
    <property type="entry name" value="PDZ_6"/>
</dbReference>
<evidence type="ECO:0000259" key="1">
    <source>
        <dbReference type="SMART" id="SM00228"/>
    </source>
</evidence>
<dbReference type="SUPFAM" id="SSF50156">
    <property type="entry name" value="PDZ domain-like"/>
    <property type="match status" value="1"/>
</dbReference>
<reference evidence="3" key="1">
    <citation type="journal article" date="2019" name="Int. J. Syst. Evol. Microbiol.">
        <title>The Global Catalogue of Microorganisms (GCM) 10K type strain sequencing project: providing services to taxonomists for standard genome sequencing and annotation.</title>
        <authorList>
            <consortium name="The Broad Institute Genomics Platform"/>
            <consortium name="The Broad Institute Genome Sequencing Center for Infectious Disease"/>
            <person name="Wu L."/>
            <person name="Ma J."/>
        </authorList>
    </citation>
    <scope>NUCLEOTIDE SEQUENCE [LARGE SCALE GENOMIC DNA]</scope>
    <source>
        <strain evidence="3">CCUG 52468</strain>
    </source>
</reference>
<dbReference type="Pfam" id="PF03572">
    <property type="entry name" value="Peptidase_S41"/>
    <property type="match status" value="1"/>
</dbReference>
<name>A0ABW3RHP3_9SPHI</name>
<dbReference type="Gene3D" id="2.30.42.10">
    <property type="match status" value="1"/>
</dbReference>
<evidence type="ECO:0000313" key="2">
    <source>
        <dbReference type="EMBL" id="MFD1164709.1"/>
    </source>
</evidence>
<dbReference type="InterPro" id="IPR036034">
    <property type="entry name" value="PDZ_sf"/>
</dbReference>
<dbReference type="Gene3D" id="3.30.750.170">
    <property type="match status" value="1"/>
</dbReference>
<evidence type="ECO:0000313" key="3">
    <source>
        <dbReference type="Proteomes" id="UP001597205"/>
    </source>
</evidence>
<feature type="domain" description="PDZ" evidence="1">
    <location>
        <begin position="122"/>
        <end position="201"/>
    </location>
</feature>
<gene>
    <name evidence="2" type="ORF">ACFQ2C_03720</name>
</gene>
<dbReference type="InterPro" id="IPR005151">
    <property type="entry name" value="Tail-specific_protease"/>
</dbReference>